<dbReference type="EMBL" id="NBSH01000008">
    <property type="protein sequence ID" value="ORX36374.1"/>
    <property type="molecule type" value="Genomic_DNA"/>
</dbReference>
<dbReference type="AlphaFoldDB" id="A0A1Y1UFT7"/>
<organism evidence="2 3">
    <name type="scientific">Kockovaella imperatae</name>
    <dbReference type="NCBI Taxonomy" id="4999"/>
    <lineage>
        <taxon>Eukaryota</taxon>
        <taxon>Fungi</taxon>
        <taxon>Dikarya</taxon>
        <taxon>Basidiomycota</taxon>
        <taxon>Agaricomycotina</taxon>
        <taxon>Tremellomycetes</taxon>
        <taxon>Tremellales</taxon>
        <taxon>Cuniculitremaceae</taxon>
        <taxon>Kockovaella</taxon>
    </lineage>
</organism>
<evidence type="ECO:0000313" key="2">
    <source>
        <dbReference type="EMBL" id="ORX36374.1"/>
    </source>
</evidence>
<comment type="caution">
    <text evidence="2">The sequence shown here is derived from an EMBL/GenBank/DDBJ whole genome shotgun (WGS) entry which is preliminary data.</text>
</comment>
<accession>A0A1Y1UFT7</accession>
<dbReference type="Proteomes" id="UP000193218">
    <property type="component" value="Unassembled WGS sequence"/>
</dbReference>
<evidence type="ECO:0000313" key="3">
    <source>
        <dbReference type="Proteomes" id="UP000193218"/>
    </source>
</evidence>
<reference evidence="2 3" key="1">
    <citation type="submission" date="2017-03" db="EMBL/GenBank/DDBJ databases">
        <title>Widespread Adenine N6-methylation of Active Genes in Fungi.</title>
        <authorList>
            <consortium name="DOE Joint Genome Institute"/>
            <person name="Mondo S.J."/>
            <person name="Dannebaum R.O."/>
            <person name="Kuo R.C."/>
            <person name="Louie K.B."/>
            <person name="Bewick A.J."/>
            <person name="Labutti K."/>
            <person name="Haridas S."/>
            <person name="Kuo A."/>
            <person name="Salamov A."/>
            <person name="Ahrendt S.R."/>
            <person name="Lau R."/>
            <person name="Bowen B.P."/>
            <person name="Lipzen A."/>
            <person name="Sullivan W."/>
            <person name="Andreopoulos W.B."/>
            <person name="Clum A."/>
            <person name="Lindquist E."/>
            <person name="Daum C."/>
            <person name="Northen T.R."/>
            <person name="Ramamoorthy G."/>
            <person name="Schmitz R.J."/>
            <person name="Gryganskyi A."/>
            <person name="Culley D."/>
            <person name="Magnuson J."/>
            <person name="James T.Y."/>
            <person name="O'Malley M.A."/>
            <person name="Stajich J.E."/>
            <person name="Spatafora J.W."/>
            <person name="Visel A."/>
            <person name="Grigoriev I.V."/>
        </authorList>
    </citation>
    <scope>NUCLEOTIDE SEQUENCE [LARGE SCALE GENOMIC DNA]</scope>
    <source>
        <strain evidence="2 3">NRRL Y-17943</strain>
    </source>
</reference>
<protein>
    <submittedName>
        <fullName evidence="2">Uncharacterized protein</fullName>
    </submittedName>
</protein>
<feature type="region of interest" description="Disordered" evidence="1">
    <location>
        <begin position="31"/>
        <end position="54"/>
    </location>
</feature>
<dbReference type="InParanoid" id="A0A1Y1UFT7"/>
<keyword evidence="3" id="KW-1185">Reference proteome</keyword>
<sequence length="102" mass="11212">MGNPNAISELHDSRSSIHKLARDPILLRLRPSSDSKGRLRDSARFPRPAHQDAKPIVHDTRLSSVEDAPVSISVCRSMRSSITVAYECMTTVEQTSAEQAVA</sequence>
<dbReference type="GeneID" id="33554742"/>
<evidence type="ECO:0000256" key="1">
    <source>
        <dbReference type="SAM" id="MobiDB-lite"/>
    </source>
</evidence>
<proteinExistence type="predicted"/>
<dbReference type="RefSeq" id="XP_021870475.1">
    <property type="nucleotide sequence ID" value="XM_022012934.1"/>
</dbReference>
<name>A0A1Y1UFT7_9TREE</name>
<gene>
    <name evidence="2" type="ORF">BD324DRAFT_491786</name>
</gene>